<name>A0A6A6QLK9_9PEZI</name>
<dbReference type="Pfam" id="PF20253">
    <property type="entry name" value="DUF6604"/>
    <property type="match status" value="1"/>
</dbReference>
<accession>A0A6A6QLK9</accession>
<sequence>MASQTKTAPTTPQNLFHMYTQYKSDTEKIGGWLAETSKKCGYATEMLSEGPSEGQHPATSTRLKGKTRKLAREAAKQSTHEDHDSAAAQYKIKVSDFIPMAQIIASKKPSIPAILRRLFSRAITARRKCADWFGQHSEQEKDSNRKHMYFISILEETFRLLLPLVATSKYTDTTSGPTKATPSAQTTSTMFENLTVEDTIEHSDSDNTTEKGIDAASSSTESPMPRAQIERDEEEVKAEFLFAIQCFLAGLKELRTYLGRGWKNYKAGFGELLIAAITTNTAVALVRLSEREFENSITRPKDYPLSKYPTWCLPCVLFFENLRNRADLPKDHIILPSDFQGDPSKPVRLEEITMFKVYTLLKNYVPSENEPRGRFSIPAGYAWLLRDAGEDPRIIRLAEFLPEFCKIAGTSPCRFAEDEFSYGMRHLLLNREVPIWLTFAAQMFVDIQEILGHESRQHLDDIQDTVRQALTWHEGHTTYFEESGTYQKKKSKELDALNANINWFRAYVLEDRFGVEKGLPSVLPGEVNSGLDPSTEHYYLRSNPLRCGLLKYYVLMQRHHKGHYMAGEQMHVMSMAHLYAACRILHPESPKWPDMELLIARQTPEYLFFGGWPKTLQDSETKFLFMIGMPANGTAKGRRNTSFKLQKVRRLAKGQSLFFGILNERAGGNWDNVDRDTAKLREMFRDDQVWKHMATQTHSRHKPIPSRKQWQNTPSLSDFAACVWLRCGLSYEAADFCFDWLSMHRTCEGIFRAFGEAPAVGGTYPGGHPGETTFFILSQTGRTENTTFGKSSKNVKKDRSAPLLNVVFNLIQDVCKRGDGDKEIRSLRGFSYDGRTDYGNDLWKLEALSPLYGGDDLVPKHLYEQPALSHQTAIGQGSTQSQPVEEEGLVQGTLQRSVSAPGRLSESHVRAGGGQARLCDEA</sequence>
<evidence type="ECO:0000256" key="1">
    <source>
        <dbReference type="SAM" id="MobiDB-lite"/>
    </source>
</evidence>
<keyword evidence="4" id="KW-1185">Reference proteome</keyword>
<gene>
    <name evidence="3" type="ORF">BU16DRAFT_619993</name>
</gene>
<dbReference type="PANTHER" id="PTHR38795:SF1">
    <property type="entry name" value="DUF6604 DOMAIN-CONTAINING PROTEIN"/>
    <property type="match status" value="1"/>
</dbReference>
<evidence type="ECO:0000259" key="2">
    <source>
        <dbReference type="Pfam" id="PF20253"/>
    </source>
</evidence>
<feature type="domain" description="DUF6604" evidence="2">
    <location>
        <begin position="21"/>
        <end position="294"/>
    </location>
</feature>
<feature type="compositionally biased region" description="Basic and acidic residues" evidence="1">
    <location>
        <begin position="199"/>
        <end position="213"/>
    </location>
</feature>
<feature type="compositionally biased region" description="Polar residues" evidence="1">
    <location>
        <begin position="870"/>
        <end position="883"/>
    </location>
</feature>
<protein>
    <recommendedName>
        <fullName evidence="2">DUF6604 domain-containing protein</fullName>
    </recommendedName>
</protein>
<reference evidence="3" key="1">
    <citation type="journal article" date="2020" name="Stud. Mycol.">
        <title>101 Dothideomycetes genomes: a test case for predicting lifestyles and emergence of pathogens.</title>
        <authorList>
            <person name="Haridas S."/>
            <person name="Albert R."/>
            <person name="Binder M."/>
            <person name="Bloem J."/>
            <person name="Labutti K."/>
            <person name="Salamov A."/>
            <person name="Andreopoulos B."/>
            <person name="Baker S."/>
            <person name="Barry K."/>
            <person name="Bills G."/>
            <person name="Bluhm B."/>
            <person name="Cannon C."/>
            <person name="Castanera R."/>
            <person name="Culley D."/>
            <person name="Daum C."/>
            <person name="Ezra D."/>
            <person name="Gonzalez J."/>
            <person name="Henrissat B."/>
            <person name="Kuo A."/>
            <person name="Liang C."/>
            <person name="Lipzen A."/>
            <person name="Lutzoni F."/>
            <person name="Magnuson J."/>
            <person name="Mondo S."/>
            <person name="Nolan M."/>
            <person name="Ohm R."/>
            <person name="Pangilinan J."/>
            <person name="Park H.-J."/>
            <person name="Ramirez L."/>
            <person name="Alfaro M."/>
            <person name="Sun H."/>
            <person name="Tritt A."/>
            <person name="Yoshinaga Y."/>
            <person name="Zwiers L.-H."/>
            <person name="Turgeon B."/>
            <person name="Goodwin S."/>
            <person name="Spatafora J."/>
            <person name="Crous P."/>
            <person name="Grigoriev I."/>
        </authorList>
    </citation>
    <scope>NUCLEOTIDE SEQUENCE</scope>
    <source>
        <strain evidence="3">CBS 269.34</strain>
    </source>
</reference>
<dbReference type="EMBL" id="MU004193">
    <property type="protein sequence ID" value="KAF2492603.1"/>
    <property type="molecule type" value="Genomic_DNA"/>
</dbReference>
<feature type="region of interest" description="Disordered" evidence="1">
    <location>
        <begin position="198"/>
        <end position="226"/>
    </location>
</feature>
<proteinExistence type="predicted"/>
<organism evidence="3 4">
    <name type="scientific">Lophium mytilinum</name>
    <dbReference type="NCBI Taxonomy" id="390894"/>
    <lineage>
        <taxon>Eukaryota</taxon>
        <taxon>Fungi</taxon>
        <taxon>Dikarya</taxon>
        <taxon>Ascomycota</taxon>
        <taxon>Pezizomycotina</taxon>
        <taxon>Dothideomycetes</taxon>
        <taxon>Pleosporomycetidae</taxon>
        <taxon>Mytilinidiales</taxon>
        <taxon>Mytilinidiaceae</taxon>
        <taxon>Lophium</taxon>
    </lineage>
</organism>
<dbReference type="OrthoDB" id="5238236at2759"/>
<dbReference type="InterPro" id="IPR046539">
    <property type="entry name" value="DUF6604"/>
</dbReference>
<evidence type="ECO:0000313" key="3">
    <source>
        <dbReference type="EMBL" id="KAF2492603.1"/>
    </source>
</evidence>
<evidence type="ECO:0000313" key="4">
    <source>
        <dbReference type="Proteomes" id="UP000799750"/>
    </source>
</evidence>
<dbReference type="AlphaFoldDB" id="A0A6A6QLK9"/>
<feature type="region of interest" description="Disordered" evidence="1">
    <location>
        <begin position="47"/>
        <end position="67"/>
    </location>
</feature>
<feature type="region of interest" description="Disordered" evidence="1">
    <location>
        <begin position="870"/>
        <end position="922"/>
    </location>
</feature>
<dbReference type="Proteomes" id="UP000799750">
    <property type="component" value="Unassembled WGS sequence"/>
</dbReference>
<dbReference type="PANTHER" id="PTHR38795">
    <property type="entry name" value="DUF6604 DOMAIN-CONTAINING PROTEIN"/>
    <property type="match status" value="1"/>
</dbReference>